<evidence type="ECO:0000256" key="5">
    <source>
        <dbReference type="ARBA" id="ARBA00023237"/>
    </source>
</evidence>
<dbReference type="RefSeq" id="WP_093325765.1">
    <property type="nucleotide sequence ID" value="NZ_FOAF01000002.1"/>
</dbReference>
<dbReference type="SUPFAM" id="SSF48452">
    <property type="entry name" value="TPR-like"/>
    <property type="match status" value="1"/>
</dbReference>
<dbReference type="GO" id="GO:0009279">
    <property type="term" value="C:cell outer membrane"/>
    <property type="evidence" value="ECO:0007669"/>
    <property type="project" value="UniProtKB-SubCell"/>
</dbReference>
<dbReference type="InterPro" id="IPR033985">
    <property type="entry name" value="SusD-like_N"/>
</dbReference>
<gene>
    <name evidence="8" type="ORF">SAMN05661044_02464</name>
</gene>
<evidence type="ECO:0000313" key="9">
    <source>
        <dbReference type="Proteomes" id="UP000199421"/>
    </source>
</evidence>
<accession>A0A1H7Q671</accession>
<dbReference type="EMBL" id="FOAF01000002">
    <property type="protein sequence ID" value="SEL42985.1"/>
    <property type="molecule type" value="Genomic_DNA"/>
</dbReference>
<evidence type="ECO:0000256" key="3">
    <source>
        <dbReference type="ARBA" id="ARBA00022729"/>
    </source>
</evidence>
<evidence type="ECO:0000256" key="4">
    <source>
        <dbReference type="ARBA" id="ARBA00023136"/>
    </source>
</evidence>
<evidence type="ECO:0000256" key="1">
    <source>
        <dbReference type="ARBA" id="ARBA00004442"/>
    </source>
</evidence>
<evidence type="ECO:0000259" key="6">
    <source>
        <dbReference type="Pfam" id="PF07980"/>
    </source>
</evidence>
<comment type="subcellular location">
    <subcellularLocation>
        <location evidence="1">Cell outer membrane</location>
    </subcellularLocation>
</comment>
<dbReference type="STRING" id="407022.SAMN05661044_02464"/>
<evidence type="ECO:0000313" key="8">
    <source>
        <dbReference type="EMBL" id="SEL42985.1"/>
    </source>
</evidence>
<keyword evidence="5" id="KW-0998">Cell outer membrane</keyword>
<evidence type="ECO:0000259" key="7">
    <source>
        <dbReference type="Pfam" id="PF14322"/>
    </source>
</evidence>
<keyword evidence="3" id="KW-0732">Signal</keyword>
<dbReference type="PROSITE" id="PS51257">
    <property type="entry name" value="PROKAR_LIPOPROTEIN"/>
    <property type="match status" value="1"/>
</dbReference>
<dbReference type="OrthoDB" id="9792139at2"/>
<dbReference type="InterPro" id="IPR011990">
    <property type="entry name" value="TPR-like_helical_dom_sf"/>
</dbReference>
<proteinExistence type="inferred from homology"/>
<organism evidence="8 9">
    <name type="scientific">Olivibacter domesticus</name>
    <name type="common">Pseudosphingobacterium domesticum</name>
    <dbReference type="NCBI Taxonomy" id="407022"/>
    <lineage>
        <taxon>Bacteria</taxon>
        <taxon>Pseudomonadati</taxon>
        <taxon>Bacteroidota</taxon>
        <taxon>Sphingobacteriia</taxon>
        <taxon>Sphingobacteriales</taxon>
        <taxon>Sphingobacteriaceae</taxon>
        <taxon>Olivibacter</taxon>
    </lineage>
</organism>
<dbReference type="Pfam" id="PF07980">
    <property type="entry name" value="SusD_RagB"/>
    <property type="match status" value="1"/>
</dbReference>
<feature type="domain" description="RagB/SusD" evidence="6">
    <location>
        <begin position="273"/>
        <end position="572"/>
    </location>
</feature>
<sequence length="572" mass="63007">MKKRRLIYIVYGVLVLSVISCSKSFLERNPQAELTYPQIESKEGVDGLLVGAYALLNGNVDGTWGNYASAPSQWLLGEVAADNAHKGSNNGDQPNMNLIEQHKPTSTNDNLQVLWDRSYDGIIRCNNTLRVLAQLQAGSGDKFDDARAVQIQGEARFLRAHYYFLLKRAFVNVPYVDETIAPADATTLPNDADVNPKIEEDLKFAVENLSDKYNGEEGRADKAAAQAYLGKFLLYQDRYAEALPLLQAVIDSKPNITSLPFTDNFDIAEENGPESIFAAQHAISPDGTGDNGNVGDMLNFFYGSAPISCCGFFQPSFDLVNSFRVTADGLPMLDGSYRDDPYLSDFGLTGTAKTNYAVDKTLAIDPRLDYTVGRRGVPFRDWGNMQGDAWIRDPGFAGPFVGMKHTIEQSQFASNTVAGAQQITGLNVNIIRLADVYLMAAECQVETGNLGAALELVNAIRERAALLAPKQVSGEAVAAYNVKPYAAFPNAEYARNAVRFERRLELALEGHRFYDLVRWGTAKQVLESYSGFEGTYLSISRNVVFQPQNEYYPIPQDEIDRSGGALKQNSGY</sequence>
<dbReference type="Gene3D" id="1.25.40.390">
    <property type="match status" value="1"/>
</dbReference>
<protein>
    <submittedName>
        <fullName evidence="8">Starch-binding associating with outer membrane</fullName>
    </submittedName>
</protein>
<dbReference type="Pfam" id="PF14322">
    <property type="entry name" value="SusD-like_3"/>
    <property type="match status" value="1"/>
</dbReference>
<dbReference type="Proteomes" id="UP000199421">
    <property type="component" value="Unassembled WGS sequence"/>
</dbReference>
<feature type="domain" description="SusD-like N-terminal" evidence="7">
    <location>
        <begin position="25"/>
        <end position="234"/>
    </location>
</feature>
<dbReference type="InterPro" id="IPR012944">
    <property type="entry name" value="SusD_RagB_dom"/>
</dbReference>
<reference evidence="9" key="1">
    <citation type="submission" date="2016-10" db="EMBL/GenBank/DDBJ databases">
        <authorList>
            <person name="Varghese N."/>
            <person name="Submissions S."/>
        </authorList>
    </citation>
    <scope>NUCLEOTIDE SEQUENCE [LARGE SCALE GENOMIC DNA]</scope>
    <source>
        <strain evidence="9">DSM 18733</strain>
    </source>
</reference>
<evidence type="ECO:0000256" key="2">
    <source>
        <dbReference type="ARBA" id="ARBA00006275"/>
    </source>
</evidence>
<dbReference type="AlphaFoldDB" id="A0A1H7Q671"/>
<name>A0A1H7Q671_OLID1</name>
<comment type="similarity">
    <text evidence="2">Belongs to the SusD family.</text>
</comment>
<keyword evidence="4" id="KW-0472">Membrane</keyword>
<keyword evidence="9" id="KW-1185">Reference proteome</keyword>